<dbReference type="NCBIfam" id="TIGR01727">
    <property type="entry name" value="oligo_HPY"/>
    <property type="match status" value="1"/>
</dbReference>
<protein>
    <recommendedName>
        <fullName evidence="7">ABC transporter domain-containing protein</fullName>
    </recommendedName>
</protein>
<evidence type="ECO:0000259" key="5">
    <source>
        <dbReference type="Pfam" id="PF08352"/>
    </source>
</evidence>
<evidence type="ECO:0000256" key="2">
    <source>
        <dbReference type="ARBA" id="ARBA00022741"/>
    </source>
</evidence>
<dbReference type="InterPro" id="IPR027417">
    <property type="entry name" value="P-loop_NTPase"/>
</dbReference>
<comment type="caution">
    <text evidence="6">The sequence shown here is derived from an EMBL/GenBank/DDBJ whole genome shotgun (WGS) entry which is preliminary data.</text>
</comment>
<organism evidence="6">
    <name type="scientific">marine sediment metagenome</name>
    <dbReference type="NCBI Taxonomy" id="412755"/>
    <lineage>
        <taxon>unclassified sequences</taxon>
        <taxon>metagenomes</taxon>
        <taxon>ecological metagenomes</taxon>
    </lineage>
</organism>
<dbReference type="Pfam" id="PF08352">
    <property type="entry name" value="oligo_HPY"/>
    <property type="match status" value="1"/>
</dbReference>
<feature type="domain" description="ABC transporter" evidence="4">
    <location>
        <begin position="8"/>
        <end position="62"/>
    </location>
</feature>
<dbReference type="Pfam" id="PF00005">
    <property type="entry name" value="ABC_tran"/>
    <property type="match status" value="1"/>
</dbReference>
<dbReference type="AlphaFoldDB" id="X1DGG4"/>
<dbReference type="InterPro" id="IPR013563">
    <property type="entry name" value="Oligopep_ABC_C"/>
</dbReference>
<dbReference type="InterPro" id="IPR050319">
    <property type="entry name" value="ABC_transp_ATP-bind"/>
</dbReference>
<keyword evidence="3" id="KW-0067">ATP-binding</keyword>
<proteinExistence type="predicted"/>
<dbReference type="InterPro" id="IPR003439">
    <property type="entry name" value="ABC_transporter-like_ATP-bd"/>
</dbReference>
<gene>
    <name evidence="6" type="ORF">S01H4_38948</name>
</gene>
<dbReference type="GO" id="GO:0016887">
    <property type="term" value="F:ATP hydrolysis activity"/>
    <property type="evidence" value="ECO:0007669"/>
    <property type="project" value="InterPro"/>
</dbReference>
<keyword evidence="1" id="KW-0813">Transport</keyword>
<dbReference type="GO" id="GO:0015833">
    <property type="term" value="P:peptide transport"/>
    <property type="evidence" value="ECO:0007669"/>
    <property type="project" value="InterPro"/>
</dbReference>
<reference evidence="6" key="1">
    <citation type="journal article" date="2014" name="Front. Microbiol.">
        <title>High frequency of phylogenetically diverse reductive dehalogenase-homologous genes in deep subseafloor sedimentary metagenomes.</title>
        <authorList>
            <person name="Kawai M."/>
            <person name="Futagami T."/>
            <person name="Toyoda A."/>
            <person name="Takaki Y."/>
            <person name="Nishi S."/>
            <person name="Hori S."/>
            <person name="Arai W."/>
            <person name="Tsubouchi T."/>
            <person name="Morono Y."/>
            <person name="Uchiyama I."/>
            <person name="Ito T."/>
            <person name="Fujiyama A."/>
            <person name="Inagaki F."/>
            <person name="Takami H."/>
        </authorList>
    </citation>
    <scope>NUCLEOTIDE SEQUENCE</scope>
    <source>
        <strain evidence="6">Expedition CK06-06</strain>
    </source>
</reference>
<evidence type="ECO:0008006" key="7">
    <source>
        <dbReference type="Google" id="ProtNLM"/>
    </source>
</evidence>
<dbReference type="SUPFAM" id="SSF52540">
    <property type="entry name" value="P-loop containing nucleoside triphosphate hydrolases"/>
    <property type="match status" value="1"/>
</dbReference>
<feature type="domain" description="Oligopeptide/dipeptide ABC transporter C-terminal" evidence="5">
    <location>
        <begin position="114"/>
        <end position="181"/>
    </location>
</feature>
<evidence type="ECO:0000256" key="1">
    <source>
        <dbReference type="ARBA" id="ARBA00022448"/>
    </source>
</evidence>
<evidence type="ECO:0000259" key="4">
    <source>
        <dbReference type="Pfam" id="PF00005"/>
    </source>
</evidence>
<dbReference type="PANTHER" id="PTHR43776">
    <property type="entry name" value="TRANSPORT ATP-BINDING PROTEIN"/>
    <property type="match status" value="1"/>
</dbReference>
<dbReference type="Gene3D" id="3.40.50.300">
    <property type="entry name" value="P-loop containing nucleotide triphosphate hydrolases"/>
    <property type="match status" value="1"/>
</dbReference>
<keyword evidence="2" id="KW-0547">Nucleotide-binding</keyword>
<name>X1DGG4_9ZZZZ</name>
<dbReference type="EMBL" id="BART01021047">
    <property type="protein sequence ID" value="GAG95491.1"/>
    <property type="molecule type" value="Genomic_DNA"/>
</dbReference>
<evidence type="ECO:0000313" key="6">
    <source>
        <dbReference type="EMBL" id="GAG95491.1"/>
    </source>
</evidence>
<evidence type="ECO:0000256" key="3">
    <source>
        <dbReference type="ARBA" id="ARBA00022840"/>
    </source>
</evidence>
<accession>X1DGG4</accession>
<dbReference type="GO" id="GO:0005524">
    <property type="term" value="F:ATP binding"/>
    <property type="evidence" value="ECO:0007669"/>
    <property type="project" value="UniProtKB-KW"/>
</dbReference>
<sequence>HEKNQGDLENKISELLETVGLSPSHRYIDRYPHEFSGGQRQRIVIARALALHPKFVVADEAVSSLDISIKAQILNLMKDLGKKMGTTYLFISHDLSVVRFFCDKVMVMYLGKIVESADVKELFTSPFHPYTKSLLSSSPVPNPRTTRSAERIVLSGEIPSSINLPKGCRFNTRCSLAHQKCLKEEPVLTKKGKNHMVACHLF</sequence>
<feature type="non-terminal residue" evidence="6">
    <location>
        <position position="1"/>
    </location>
</feature>